<dbReference type="Gene3D" id="1.25.10.10">
    <property type="entry name" value="Leucine-rich Repeat Variant"/>
    <property type="match status" value="1"/>
</dbReference>
<feature type="compositionally biased region" description="Low complexity" evidence="6">
    <location>
        <begin position="1226"/>
        <end position="1237"/>
    </location>
</feature>
<feature type="compositionally biased region" description="Low complexity" evidence="6">
    <location>
        <begin position="458"/>
        <end position="511"/>
    </location>
</feature>
<feature type="compositionally biased region" description="Acidic residues" evidence="6">
    <location>
        <begin position="1143"/>
        <end position="1158"/>
    </location>
</feature>
<feature type="compositionally biased region" description="Basic and acidic residues" evidence="6">
    <location>
        <begin position="618"/>
        <end position="665"/>
    </location>
</feature>
<evidence type="ECO:0000256" key="6">
    <source>
        <dbReference type="SAM" id="MobiDB-lite"/>
    </source>
</evidence>
<protein>
    <recommendedName>
        <fullName evidence="7">CLASP N-terminal domain-containing protein</fullName>
    </recommendedName>
</protein>
<dbReference type="GO" id="GO:0051301">
    <property type="term" value="P:cell division"/>
    <property type="evidence" value="ECO:0007669"/>
    <property type="project" value="UniProtKB-KW"/>
</dbReference>
<gene>
    <name evidence="8" type="primary">FGENESH: predicted gene_1.386</name>
    <name evidence="8" type="ORF">BN2166_0003860</name>
</gene>
<evidence type="ECO:0000259" key="7">
    <source>
        <dbReference type="Pfam" id="PF12348"/>
    </source>
</evidence>
<feature type="compositionally biased region" description="Low complexity" evidence="6">
    <location>
        <begin position="360"/>
        <end position="374"/>
    </location>
</feature>
<dbReference type="GO" id="GO:1990023">
    <property type="term" value="C:mitotic spindle midzone"/>
    <property type="evidence" value="ECO:0007669"/>
    <property type="project" value="TreeGrafter"/>
</dbReference>
<accession>A0A0K3C7R7</accession>
<keyword evidence="5" id="KW-0131">Cell cycle</keyword>
<feature type="compositionally biased region" description="Low complexity" evidence="6">
    <location>
        <begin position="1099"/>
        <end position="1120"/>
    </location>
</feature>
<dbReference type="InterPro" id="IPR011989">
    <property type="entry name" value="ARM-like"/>
</dbReference>
<evidence type="ECO:0000256" key="5">
    <source>
        <dbReference type="ARBA" id="ARBA00022776"/>
    </source>
</evidence>
<feature type="region of interest" description="Disordered" evidence="6">
    <location>
        <begin position="1311"/>
        <end position="1339"/>
    </location>
</feature>
<name>A0A0K3C7R7_RHOTO</name>
<feature type="compositionally biased region" description="Basic and acidic residues" evidence="6">
    <location>
        <begin position="555"/>
        <end position="566"/>
    </location>
</feature>
<reference evidence="8 9" key="1">
    <citation type="submission" date="2015-07" db="EMBL/GenBank/DDBJ databases">
        <authorList>
            <person name="Cajimat M.N.B."/>
            <person name="Milazzo M.L."/>
            <person name="Fulhorst C.F."/>
        </authorList>
    </citation>
    <scope>NUCLEOTIDE SEQUENCE [LARGE SCALE GENOMIC DNA]</scope>
    <source>
        <strain evidence="8">Single colony</strain>
    </source>
</reference>
<dbReference type="InterPro" id="IPR024395">
    <property type="entry name" value="CLASP_N_dom"/>
</dbReference>
<dbReference type="Pfam" id="PF12348">
    <property type="entry name" value="CLASP_N"/>
    <property type="match status" value="1"/>
</dbReference>
<feature type="region of interest" description="Disordered" evidence="6">
    <location>
        <begin position="533"/>
        <end position="723"/>
    </location>
</feature>
<dbReference type="GO" id="GO:0008017">
    <property type="term" value="F:microtubule binding"/>
    <property type="evidence" value="ECO:0007669"/>
    <property type="project" value="TreeGrafter"/>
</dbReference>
<organism evidence="8 9">
    <name type="scientific">Rhodotorula toruloides</name>
    <name type="common">Yeast</name>
    <name type="synonym">Rhodosporidium toruloides</name>
    <dbReference type="NCBI Taxonomy" id="5286"/>
    <lineage>
        <taxon>Eukaryota</taxon>
        <taxon>Fungi</taxon>
        <taxon>Dikarya</taxon>
        <taxon>Basidiomycota</taxon>
        <taxon>Pucciniomycotina</taxon>
        <taxon>Microbotryomycetes</taxon>
        <taxon>Sporidiobolales</taxon>
        <taxon>Sporidiobolaceae</taxon>
        <taxon>Rhodotorula</taxon>
    </lineage>
</organism>
<feature type="region of interest" description="Disordered" evidence="6">
    <location>
        <begin position="348"/>
        <end position="422"/>
    </location>
</feature>
<evidence type="ECO:0000256" key="4">
    <source>
        <dbReference type="ARBA" id="ARBA00022701"/>
    </source>
</evidence>
<dbReference type="EMBL" id="CWKI01000001">
    <property type="protein sequence ID" value="CTR04525.1"/>
    <property type="molecule type" value="Genomic_DNA"/>
</dbReference>
<feature type="region of interest" description="Disordered" evidence="6">
    <location>
        <begin position="1086"/>
        <end position="1291"/>
    </location>
</feature>
<evidence type="ECO:0000313" key="8">
    <source>
        <dbReference type="EMBL" id="CTR04525.1"/>
    </source>
</evidence>
<feature type="compositionally biased region" description="Low complexity" evidence="6">
    <location>
        <begin position="929"/>
        <end position="952"/>
    </location>
</feature>
<dbReference type="GO" id="GO:0090307">
    <property type="term" value="P:mitotic spindle assembly"/>
    <property type="evidence" value="ECO:0007669"/>
    <property type="project" value="TreeGrafter"/>
</dbReference>
<feature type="region of interest" description="Disordered" evidence="6">
    <location>
        <begin position="1379"/>
        <end position="1398"/>
    </location>
</feature>
<feature type="region of interest" description="Disordered" evidence="6">
    <location>
        <begin position="795"/>
        <end position="1029"/>
    </location>
</feature>
<evidence type="ECO:0000313" key="9">
    <source>
        <dbReference type="Proteomes" id="UP000199069"/>
    </source>
</evidence>
<feature type="compositionally biased region" description="Acidic residues" evidence="6">
    <location>
        <begin position="873"/>
        <end position="916"/>
    </location>
</feature>
<keyword evidence="4" id="KW-0493">Microtubule</keyword>
<evidence type="ECO:0000256" key="1">
    <source>
        <dbReference type="ARBA" id="ARBA00004186"/>
    </source>
</evidence>
<feature type="compositionally biased region" description="Low complexity" evidence="6">
    <location>
        <begin position="567"/>
        <end position="594"/>
    </location>
</feature>
<evidence type="ECO:0000256" key="2">
    <source>
        <dbReference type="ARBA" id="ARBA00009549"/>
    </source>
</evidence>
<feature type="region of interest" description="Disordered" evidence="6">
    <location>
        <begin position="458"/>
        <end position="517"/>
    </location>
</feature>
<feature type="domain" description="CLASP N-terminal" evidence="7">
    <location>
        <begin position="18"/>
        <end position="247"/>
    </location>
</feature>
<keyword evidence="3" id="KW-0132">Cell division</keyword>
<feature type="compositionally biased region" description="Acidic residues" evidence="6">
    <location>
        <begin position="688"/>
        <end position="712"/>
    </location>
</feature>
<keyword evidence="9" id="KW-1185">Reference proteome</keyword>
<comment type="subcellular location">
    <subcellularLocation>
        <location evidence="1">Cytoplasm</location>
        <location evidence="1">Cytoskeleton</location>
        <location evidence="1">Spindle</location>
    </subcellularLocation>
</comment>
<dbReference type="STRING" id="5286.A0A0K3C7R7"/>
<sequence>MPKAPEPDKVPINSPADLRDEVDALLAVLQLNETEDTWEKINKALKRFQAVVRGGACRFTDEFVAAMRDPRMAKGVCRSLTTERGALSGTALEMVASCTRLGPSFAPLLAVYLPSVLRLFARPNKVYVTRAASTAASIIRNTRLGEVLRFIVLEWRNEGGKSASFREQAAAAVAVMLGCDTGSLAVEKDSLERRIEDLEWVIKTGAVGREVTVRADMKKCWEVYRREWPDRVASFTAPMTPTIRKYLKVDQMHTSAPSASSAHPAPPARKPNPPPPSATNHAPPPAPPASRPATLLSKSHGPPSSHAPVRHPLAASASTRPLPTASSSAAPIAAPLAILASSSLGMGAPPHRAARMDQPRSVSASASTSSSRSASRNEERDPLSASTSSLHSTVSSATHASRAGFKPTAPSKTAPLASRATRALAASTAAAANGMTTMAPPHEPRKARRVVQATPAVLPPTSSAAPTPAPAATTLARSQTSSTAPTPSATSRSHPPSTSSTAPVSAAPGSSHAPFRPKLTSSTVAAAALGATAAAKTRPVGTTARPAPPAPVVGDKQKDKENDKPHASAAVTASRPAAVTASAPAAAPAASTRTRPPRARSPEIARPKAVPSAATLASRERRAARERERERKAAEEAAAEEMRRRGEKEREEERVRREEERKRAVEVPLPVEEEEEELNVEEHREVEPETAEGEEAAEEADVAVVVEDEESREEALVDQQDATTEAVEQAVEQDAELAVEQDIERDVEQDAAPVAVQQPVEPVVVEQAPQPVIIEAVEPVHDEIGMDSDMVVESLPASQATVVEEEEEAAFSPEPEQAEQAQAVAAETAVDDLADSVPPPAETAGSDETDASAAQELAEPEVADVAEGQIAEPAEETGAAEEEFQDEEDEEALASEEEEALASEEEGAESDEEQAEGSEGLEHGIVDRSAPAYDDLPPSPLLAAAASSGVVAAEDECVEEAHMDDDAFVESAERTATPPSPSIFRHSSPLPSPLRINSPLSRRTIDTPPVSTPTAATRDDTPFTPVLRTPSVRFPASTLAFSPEPFQTCSIILDTPPKLDDPPMAVHLPGRAVALLQVATGSDEHLLEDSDTEEEDDSVLASPSPASPVARRSASPSTSAFHPQPVFFPDDGDMSGYDADTTFGDEIDEDQLEGGEIDAEARAPEEDSFAETEVAEQSREFVMPLNDTSAYDHLVHGDEAAYDDSGADGKDESLVSEQTVQLESLDAAPADDAADAPTQEMEEREDEEDEDEEDSQDVLPASPAGTTLDFSDFGVATSSTPSAANRRPLWDESLIGDESANFELEQSKLRFHDETESEHDLSGASTVLGDLQISSPALPPRTARVFEESLGDEPTVLKRSLRSRVVTVDLHASTSKTPARVTRAMASSGRDVLGEMQA</sequence>
<feature type="compositionally biased region" description="Basic and acidic residues" evidence="6">
    <location>
        <begin position="1311"/>
        <end position="1321"/>
    </location>
</feature>
<feature type="compositionally biased region" description="Low complexity" evidence="6">
    <location>
        <begin position="533"/>
        <end position="545"/>
    </location>
</feature>
<feature type="compositionally biased region" description="Low complexity" evidence="6">
    <location>
        <begin position="413"/>
        <end position="422"/>
    </location>
</feature>
<comment type="similarity">
    <text evidence="2">Belongs to the CLASP family.</text>
</comment>
<dbReference type="OMA" id="ISMSLCF"/>
<dbReference type="Proteomes" id="UP000199069">
    <property type="component" value="Unassembled WGS sequence"/>
</dbReference>
<feature type="compositionally biased region" description="Low complexity" evidence="6">
    <location>
        <begin position="810"/>
        <end position="828"/>
    </location>
</feature>
<feature type="compositionally biased region" description="Acidic residues" evidence="6">
    <location>
        <begin position="1240"/>
        <end position="1256"/>
    </location>
</feature>
<dbReference type="GO" id="GO:0005881">
    <property type="term" value="C:cytoplasmic microtubule"/>
    <property type="evidence" value="ECO:0007669"/>
    <property type="project" value="TreeGrafter"/>
</dbReference>
<dbReference type="GO" id="GO:0005815">
    <property type="term" value="C:microtubule organizing center"/>
    <property type="evidence" value="ECO:0007669"/>
    <property type="project" value="TreeGrafter"/>
</dbReference>
<feature type="region of interest" description="Disordered" evidence="6">
    <location>
        <begin position="251"/>
        <end position="310"/>
    </location>
</feature>
<feature type="compositionally biased region" description="Pro residues" evidence="6">
    <location>
        <begin position="264"/>
        <end position="290"/>
    </location>
</feature>
<evidence type="ECO:0000256" key="3">
    <source>
        <dbReference type="ARBA" id="ARBA00022618"/>
    </source>
</evidence>
<dbReference type="PANTHER" id="PTHR21567">
    <property type="entry name" value="CLASP"/>
    <property type="match status" value="1"/>
</dbReference>
<proteinExistence type="inferred from homology"/>
<keyword evidence="5" id="KW-0498">Mitosis</keyword>
<dbReference type="PANTHER" id="PTHR21567:SF60">
    <property type="entry name" value="CLASP N-TERMINAL DOMAIN-CONTAINING PROTEIN"/>
    <property type="match status" value="1"/>
</dbReference>
<dbReference type="GO" id="GO:0005876">
    <property type="term" value="C:spindle microtubule"/>
    <property type="evidence" value="ECO:0007669"/>
    <property type="project" value="TreeGrafter"/>
</dbReference>
<feature type="compositionally biased region" description="Acidic residues" evidence="6">
    <location>
        <begin position="1089"/>
        <end position="1098"/>
    </location>
</feature>
<feature type="compositionally biased region" description="Low complexity" evidence="6">
    <location>
        <begin position="383"/>
        <end position="401"/>
    </location>
</feature>